<dbReference type="EMBL" id="BAAAME010000001">
    <property type="protein sequence ID" value="GAA1724292.1"/>
    <property type="molecule type" value="Genomic_DNA"/>
</dbReference>
<keyword evidence="5 9" id="KW-0862">Zinc</keyword>
<dbReference type="Pfam" id="PF00107">
    <property type="entry name" value="ADH_zinc_N"/>
    <property type="match status" value="1"/>
</dbReference>
<evidence type="ECO:0000259" key="10">
    <source>
        <dbReference type="Pfam" id="PF00107"/>
    </source>
</evidence>
<dbReference type="SUPFAM" id="SSF50129">
    <property type="entry name" value="GroES-like"/>
    <property type="match status" value="1"/>
</dbReference>
<evidence type="ECO:0000256" key="2">
    <source>
        <dbReference type="ARBA" id="ARBA00008072"/>
    </source>
</evidence>
<comment type="similarity">
    <text evidence="2 9">Belongs to the zinc-containing alcohol dehydrogenase family.</text>
</comment>
<evidence type="ECO:0000256" key="1">
    <source>
        <dbReference type="ARBA" id="ARBA00001947"/>
    </source>
</evidence>
<feature type="domain" description="Alcohol dehydrogenase-like N-terminal" evidence="11">
    <location>
        <begin position="29"/>
        <end position="141"/>
    </location>
</feature>
<dbReference type="InterPro" id="IPR013154">
    <property type="entry name" value="ADH-like_N"/>
</dbReference>
<comment type="cofactor">
    <cofactor evidence="1 9">
        <name>Zn(2+)</name>
        <dbReference type="ChEBI" id="CHEBI:29105"/>
    </cofactor>
</comment>
<evidence type="ECO:0000256" key="4">
    <source>
        <dbReference type="ARBA" id="ARBA00022723"/>
    </source>
</evidence>
<keyword evidence="13" id="KW-1185">Reference proteome</keyword>
<proteinExistence type="inferred from homology"/>
<feature type="domain" description="Alcohol dehydrogenase-like C-terminal" evidence="10">
    <location>
        <begin position="184"/>
        <end position="307"/>
    </location>
</feature>
<evidence type="ECO:0000259" key="11">
    <source>
        <dbReference type="Pfam" id="PF08240"/>
    </source>
</evidence>
<evidence type="ECO:0000256" key="7">
    <source>
        <dbReference type="ARBA" id="ARBA00049164"/>
    </source>
</evidence>
<comment type="catalytic activity">
    <reaction evidence="8">
        <text>a primary alcohol + NAD(+) = an aldehyde + NADH + H(+)</text>
        <dbReference type="Rhea" id="RHEA:10736"/>
        <dbReference type="ChEBI" id="CHEBI:15378"/>
        <dbReference type="ChEBI" id="CHEBI:15734"/>
        <dbReference type="ChEBI" id="CHEBI:17478"/>
        <dbReference type="ChEBI" id="CHEBI:57540"/>
        <dbReference type="ChEBI" id="CHEBI:57945"/>
        <dbReference type="EC" id="1.1.1.1"/>
    </reaction>
</comment>
<reference evidence="13" key="1">
    <citation type="journal article" date="2019" name="Int. J. Syst. Evol. Microbiol.">
        <title>The Global Catalogue of Microorganisms (GCM) 10K type strain sequencing project: providing services to taxonomists for standard genome sequencing and annotation.</title>
        <authorList>
            <consortium name="The Broad Institute Genomics Platform"/>
            <consortium name="The Broad Institute Genome Sequencing Center for Infectious Disease"/>
            <person name="Wu L."/>
            <person name="Ma J."/>
        </authorList>
    </citation>
    <scope>NUCLEOTIDE SEQUENCE [LARGE SCALE GENOMIC DNA]</scope>
    <source>
        <strain evidence="13">JCM 13518</strain>
    </source>
</reference>
<sequence>MSGTMLAVVLEAWGTEPVLRELSVPEPPPGGVLLQVTAAGMCHSDLHVADAPAGRLPFEPPFVLGHEVAGTVVATGAGVDPAWEGRPVVVHGVWGCGDCRRCRQGRENYCLLRGARIGCGLGFDGGLAEYMVVPATRHLVPADGLDPVLAAPLTDAALTAFHATAPYLADLDAESRVLVVGAGGLGHFAVQLLAPTPATVVVVDPKTEARDLAASLGADSVLPDLDAAVAGAQDPEQRFDLVLDFVGATPTMTGALDVLAHGGDAVVVGGAGGELMVGKLLGFPHGWSVAAPFWGSHRDLQAVVDLARRGSLHAHTQTFALTDTLDAYARLRAGEISGRAVVVPTPAGATAGA</sequence>
<protein>
    <recommendedName>
        <fullName evidence="3">alcohol dehydrogenase</fullName>
        <ecNumber evidence="3">1.1.1.1</ecNumber>
    </recommendedName>
</protein>
<dbReference type="InterPro" id="IPR002328">
    <property type="entry name" value="ADH_Zn_CS"/>
</dbReference>
<keyword evidence="6" id="KW-0560">Oxidoreductase</keyword>
<dbReference type="InterPro" id="IPR011032">
    <property type="entry name" value="GroES-like_sf"/>
</dbReference>
<dbReference type="Gene3D" id="3.40.50.720">
    <property type="entry name" value="NAD(P)-binding Rossmann-like Domain"/>
    <property type="match status" value="1"/>
</dbReference>
<dbReference type="PANTHER" id="PTHR42940:SF8">
    <property type="entry name" value="VACUOLAR PROTEIN SORTING-ASSOCIATED PROTEIN 11"/>
    <property type="match status" value="1"/>
</dbReference>
<evidence type="ECO:0000256" key="9">
    <source>
        <dbReference type="RuleBase" id="RU361277"/>
    </source>
</evidence>
<evidence type="ECO:0000313" key="12">
    <source>
        <dbReference type="EMBL" id="GAA1724292.1"/>
    </source>
</evidence>
<comment type="catalytic activity">
    <reaction evidence="7">
        <text>a secondary alcohol + NAD(+) = a ketone + NADH + H(+)</text>
        <dbReference type="Rhea" id="RHEA:10740"/>
        <dbReference type="ChEBI" id="CHEBI:15378"/>
        <dbReference type="ChEBI" id="CHEBI:17087"/>
        <dbReference type="ChEBI" id="CHEBI:35681"/>
        <dbReference type="ChEBI" id="CHEBI:57540"/>
        <dbReference type="ChEBI" id="CHEBI:57945"/>
        <dbReference type="EC" id="1.1.1.1"/>
    </reaction>
</comment>
<organism evidence="12 13">
    <name type="scientific">Aeromicrobium alkaliterrae</name>
    <dbReference type="NCBI Taxonomy" id="302168"/>
    <lineage>
        <taxon>Bacteria</taxon>
        <taxon>Bacillati</taxon>
        <taxon>Actinomycetota</taxon>
        <taxon>Actinomycetes</taxon>
        <taxon>Propionibacteriales</taxon>
        <taxon>Nocardioidaceae</taxon>
        <taxon>Aeromicrobium</taxon>
    </lineage>
</organism>
<evidence type="ECO:0000256" key="3">
    <source>
        <dbReference type="ARBA" id="ARBA00013190"/>
    </source>
</evidence>
<dbReference type="RefSeq" id="WP_344196659.1">
    <property type="nucleotide sequence ID" value="NZ_BAAAME010000001.1"/>
</dbReference>
<dbReference type="PROSITE" id="PS00059">
    <property type="entry name" value="ADH_ZINC"/>
    <property type="match status" value="1"/>
</dbReference>
<evidence type="ECO:0000256" key="8">
    <source>
        <dbReference type="ARBA" id="ARBA00049243"/>
    </source>
</evidence>
<evidence type="ECO:0000256" key="5">
    <source>
        <dbReference type="ARBA" id="ARBA00022833"/>
    </source>
</evidence>
<comment type="caution">
    <text evidence="12">The sequence shown here is derived from an EMBL/GenBank/DDBJ whole genome shotgun (WGS) entry which is preliminary data.</text>
</comment>
<dbReference type="Pfam" id="PF08240">
    <property type="entry name" value="ADH_N"/>
    <property type="match status" value="1"/>
</dbReference>
<dbReference type="SUPFAM" id="SSF51735">
    <property type="entry name" value="NAD(P)-binding Rossmann-fold domains"/>
    <property type="match status" value="1"/>
</dbReference>
<dbReference type="Proteomes" id="UP001501057">
    <property type="component" value="Unassembled WGS sequence"/>
</dbReference>
<evidence type="ECO:0000313" key="13">
    <source>
        <dbReference type="Proteomes" id="UP001501057"/>
    </source>
</evidence>
<accession>A0ABP4VEL3</accession>
<dbReference type="InterPro" id="IPR036291">
    <property type="entry name" value="NAD(P)-bd_dom_sf"/>
</dbReference>
<dbReference type="Gene3D" id="3.90.180.10">
    <property type="entry name" value="Medium-chain alcohol dehydrogenases, catalytic domain"/>
    <property type="match status" value="1"/>
</dbReference>
<dbReference type="PANTHER" id="PTHR42940">
    <property type="entry name" value="ALCOHOL DEHYDROGENASE 1-RELATED"/>
    <property type="match status" value="1"/>
</dbReference>
<gene>
    <name evidence="12" type="ORF">GCM10009710_01380</name>
</gene>
<dbReference type="CDD" id="cd05284">
    <property type="entry name" value="arabinose_DH_like"/>
    <property type="match status" value="1"/>
</dbReference>
<dbReference type="InterPro" id="IPR013149">
    <property type="entry name" value="ADH-like_C"/>
</dbReference>
<dbReference type="EC" id="1.1.1.1" evidence="3"/>
<keyword evidence="4 9" id="KW-0479">Metal-binding</keyword>
<evidence type="ECO:0000256" key="6">
    <source>
        <dbReference type="ARBA" id="ARBA00023002"/>
    </source>
</evidence>
<name>A0ABP4VEL3_9ACTN</name>